<dbReference type="InterPro" id="IPR006260">
    <property type="entry name" value="TonB/TolA_C"/>
</dbReference>
<feature type="domain" description="TonB C-terminal" evidence="6">
    <location>
        <begin position="27"/>
        <end position="119"/>
    </location>
</feature>
<reference evidence="8" key="1">
    <citation type="journal article" date="2019" name="Int. J. Syst. Evol. Microbiol.">
        <title>The Global Catalogue of Microorganisms (GCM) 10K type strain sequencing project: providing services to taxonomists for standard genome sequencing and annotation.</title>
        <authorList>
            <consortium name="The Broad Institute Genomics Platform"/>
            <consortium name="The Broad Institute Genome Sequencing Center for Infectious Disease"/>
            <person name="Wu L."/>
            <person name="Ma J."/>
        </authorList>
    </citation>
    <scope>NUCLEOTIDE SEQUENCE [LARGE SCALE GENOMIC DNA]</scope>
    <source>
        <strain evidence="8">KCTC 42875</strain>
    </source>
</reference>
<sequence>MTIISALLLLAALGATNDSPVAASESAASAVPKAIYTPAAPYPPALLRQCIGGDVIFNITVAESGHVTDVEIISSPDKAFNYPVIKAVKSVWRFEPYTTAHSGVPARFRSGMGFNPECE</sequence>
<feature type="signal peptide" evidence="5">
    <location>
        <begin position="1"/>
        <end position="23"/>
    </location>
</feature>
<keyword evidence="8" id="KW-1185">Reference proteome</keyword>
<comment type="caution">
    <text evidence="7">The sequence shown here is derived from an EMBL/GenBank/DDBJ whole genome shotgun (WGS) entry which is preliminary data.</text>
</comment>
<dbReference type="EMBL" id="JBHRXK010000020">
    <property type="protein sequence ID" value="MFC3552511.1"/>
    <property type="molecule type" value="Genomic_DNA"/>
</dbReference>
<gene>
    <name evidence="7" type="ORF">ACFOLC_16040</name>
</gene>
<dbReference type="RefSeq" id="WP_386760272.1">
    <property type="nucleotide sequence ID" value="NZ_JBHRXK010000020.1"/>
</dbReference>
<evidence type="ECO:0000256" key="3">
    <source>
        <dbReference type="ARBA" id="ARBA00022989"/>
    </source>
</evidence>
<evidence type="ECO:0000256" key="5">
    <source>
        <dbReference type="SAM" id="SignalP"/>
    </source>
</evidence>
<dbReference type="Pfam" id="PF03544">
    <property type="entry name" value="TonB_C"/>
    <property type="match status" value="1"/>
</dbReference>
<organism evidence="7 8">
    <name type="scientific">Lysobacter cavernae</name>
    <dbReference type="NCBI Taxonomy" id="1685901"/>
    <lineage>
        <taxon>Bacteria</taxon>
        <taxon>Pseudomonadati</taxon>
        <taxon>Pseudomonadota</taxon>
        <taxon>Gammaproteobacteria</taxon>
        <taxon>Lysobacterales</taxon>
        <taxon>Lysobacteraceae</taxon>
        <taxon>Lysobacter</taxon>
    </lineage>
</organism>
<proteinExistence type="predicted"/>
<evidence type="ECO:0000256" key="4">
    <source>
        <dbReference type="ARBA" id="ARBA00023136"/>
    </source>
</evidence>
<evidence type="ECO:0000259" key="6">
    <source>
        <dbReference type="PROSITE" id="PS52015"/>
    </source>
</evidence>
<feature type="chain" id="PRO_5047067049" evidence="5">
    <location>
        <begin position="24"/>
        <end position="119"/>
    </location>
</feature>
<dbReference type="Gene3D" id="3.30.1150.10">
    <property type="match status" value="1"/>
</dbReference>
<comment type="subcellular location">
    <subcellularLocation>
        <location evidence="1">Membrane</location>
        <topology evidence="1">Single-pass membrane protein</topology>
    </subcellularLocation>
</comment>
<accession>A0ABV7RV77</accession>
<dbReference type="PROSITE" id="PS52015">
    <property type="entry name" value="TONB_CTD"/>
    <property type="match status" value="1"/>
</dbReference>
<dbReference type="NCBIfam" id="TIGR01352">
    <property type="entry name" value="tonB_Cterm"/>
    <property type="match status" value="1"/>
</dbReference>
<dbReference type="SUPFAM" id="SSF74653">
    <property type="entry name" value="TolA/TonB C-terminal domain"/>
    <property type="match status" value="1"/>
</dbReference>
<keyword evidence="3" id="KW-1133">Transmembrane helix</keyword>
<protein>
    <submittedName>
        <fullName evidence="7">TonB family protein</fullName>
    </submittedName>
</protein>
<evidence type="ECO:0000313" key="8">
    <source>
        <dbReference type="Proteomes" id="UP001595740"/>
    </source>
</evidence>
<dbReference type="InterPro" id="IPR037682">
    <property type="entry name" value="TonB_C"/>
</dbReference>
<keyword evidence="2" id="KW-0812">Transmembrane</keyword>
<name>A0ABV7RV77_9GAMM</name>
<keyword evidence="4" id="KW-0472">Membrane</keyword>
<evidence type="ECO:0000313" key="7">
    <source>
        <dbReference type="EMBL" id="MFC3552511.1"/>
    </source>
</evidence>
<evidence type="ECO:0000256" key="1">
    <source>
        <dbReference type="ARBA" id="ARBA00004167"/>
    </source>
</evidence>
<keyword evidence="5" id="KW-0732">Signal</keyword>
<dbReference type="Proteomes" id="UP001595740">
    <property type="component" value="Unassembled WGS sequence"/>
</dbReference>
<evidence type="ECO:0000256" key="2">
    <source>
        <dbReference type="ARBA" id="ARBA00022692"/>
    </source>
</evidence>